<keyword evidence="2" id="KW-1185">Reference proteome</keyword>
<accession>A0A8S0VSA3</accession>
<proteinExistence type="predicted"/>
<dbReference type="OrthoDB" id="2824656at2759"/>
<dbReference type="Proteomes" id="UP000467700">
    <property type="component" value="Unassembled WGS sequence"/>
</dbReference>
<gene>
    <name evidence="1" type="ORF">AAE3_LOCUS8569</name>
</gene>
<dbReference type="EMBL" id="CACVBS010000054">
    <property type="protein sequence ID" value="CAA7266329.1"/>
    <property type="molecule type" value="Genomic_DNA"/>
</dbReference>
<reference evidence="1 2" key="1">
    <citation type="submission" date="2020-01" db="EMBL/GenBank/DDBJ databases">
        <authorList>
            <person name="Gupta K D."/>
        </authorList>
    </citation>
    <scope>NUCLEOTIDE SEQUENCE [LARGE SCALE GENOMIC DNA]</scope>
</reference>
<evidence type="ECO:0000313" key="1">
    <source>
        <dbReference type="EMBL" id="CAA7266329.1"/>
    </source>
</evidence>
<comment type="caution">
    <text evidence="1">The sequence shown here is derived from an EMBL/GenBank/DDBJ whole genome shotgun (WGS) entry which is preliminary data.</text>
</comment>
<dbReference type="AlphaFoldDB" id="A0A8S0VSA3"/>
<organism evidence="1 2">
    <name type="scientific">Cyclocybe aegerita</name>
    <name type="common">Black poplar mushroom</name>
    <name type="synonym">Agrocybe aegerita</name>
    <dbReference type="NCBI Taxonomy" id="1973307"/>
    <lineage>
        <taxon>Eukaryota</taxon>
        <taxon>Fungi</taxon>
        <taxon>Dikarya</taxon>
        <taxon>Basidiomycota</taxon>
        <taxon>Agaricomycotina</taxon>
        <taxon>Agaricomycetes</taxon>
        <taxon>Agaricomycetidae</taxon>
        <taxon>Agaricales</taxon>
        <taxon>Agaricineae</taxon>
        <taxon>Bolbitiaceae</taxon>
        <taxon>Cyclocybe</taxon>
    </lineage>
</organism>
<name>A0A8S0VSA3_CYCAE</name>
<protein>
    <submittedName>
        <fullName evidence="1">Uncharacterized protein</fullName>
    </submittedName>
</protein>
<sequence length="241" mass="26956">MATKILSLAYKKNDDEDVSLQPATTTGTSINAMSGRPIISELLKITVDRSFKLSNPEFAALRAAAVQAGVKEQYYGIAAGEPDHLSWVIQWPADLSTHPSEYAGPEGDFRKRLAALDVRNSPTNWFIKFEDAKLPRPALEAPVCQICTVFVKPTSDLQTLLPSLKKTFTDCYDDPYKGFTGGHWGLAENEPRLAWYFLGWQSRKAHDLYAATPLFDVEIDKLTPHMAGGWSHYVEFTKETR</sequence>
<evidence type="ECO:0000313" key="2">
    <source>
        <dbReference type="Proteomes" id="UP000467700"/>
    </source>
</evidence>